<evidence type="ECO:0000256" key="5">
    <source>
        <dbReference type="ARBA" id="ARBA00022714"/>
    </source>
</evidence>
<dbReference type="EMBL" id="CP119894">
    <property type="protein sequence ID" value="WFD26882.1"/>
    <property type="molecule type" value="Genomic_DNA"/>
</dbReference>
<evidence type="ECO:0000256" key="11">
    <source>
        <dbReference type="SAM" id="MobiDB-lite"/>
    </source>
</evidence>
<dbReference type="InterPro" id="IPR007785">
    <property type="entry name" value="Anamorsin"/>
</dbReference>
<evidence type="ECO:0000256" key="9">
    <source>
        <dbReference type="ARBA" id="ARBA00023128"/>
    </source>
</evidence>
<keyword evidence="5 10" id="KW-0001">2Fe-2S</keyword>
<dbReference type="PANTHER" id="PTHR13273:SF14">
    <property type="entry name" value="ANAMORSIN"/>
    <property type="match status" value="1"/>
</dbReference>
<feature type="binding site" evidence="10">
    <location>
        <position position="201"/>
    </location>
    <ligand>
        <name>[2Fe-2S] cluster</name>
        <dbReference type="ChEBI" id="CHEBI:190135"/>
    </ligand>
</feature>
<dbReference type="PANTHER" id="PTHR13273">
    <property type="entry name" value="ANAMORSIN"/>
    <property type="match status" value="1"/>
</dbReference>
<dbReference type="Gene3D" id="3.40.50.150">
    <property type="entry name" value="Vaccinia Virus protein VP39"/>
    <property type="match status" value="1"/>
</dbReference>
<feature type="domain" description="Anamorsin C-terminal" evidence="12">
    <location>
        <begin position="197"/>
        <end position="313"/>
    </location>
</feature>
<dbReference type="InterPro" id="IPR046408">
    <property type="entry name" value="CIAPIN1"/>
</dbReference>
<keyword evidence="9 10" id="KW-0496">Mitochondrion</keyword>
<evidence type="ECO:0000256" key="1">
    <source>
        <dbReference type="ARBA" id="ARBA00001966"/>
    </source>
</evidence>
<evidence type="ECO:0000256" key="10">
    <source>
        <dbReference type="HAMAP-Rule" id="MF_03115"/>
    </source>
</evidence>
<name>A0AAF0ERH1_9BASI</name>
<comment type="domain">
    <text evidence="10">The twin Cx2C motifs are involved in the recognition by the mitochondrial MIA40-ERV1 disulfide relay system. The formation of 2 disulfide bonds in the Cx2C motifs through dithiol/disulfide exchange reactions effectively traps the protein in the mitochondrial intermembrane space.</text>
</comment>
<feature type="binding site" evidence="10">
    <location>
        <position position="221"/>
    </location>
    <ligand>
        <name>[2Fe-2S] cluster</name>
        <dbReference type="ChEBI" id="CHEBI:190135"/>
    </ligand>
</feature>
<protein>
    <submittedName>
        <fullName evidence="13">Electron carrier</fullName>
    </submittedName>
</protein>
<evidence type="ECO:0000256" key="6">
    <source>
        <dbReference type="ARBA" id="ARBA00022723"/>
    </source>
</evidence>
<feature type="binding site" evidence="10">
    <location>
        <position position="286"/>
    </location>
    <ligand>
        <name>[4Fe-4S] cluster</name>
        <dbReference type="ChEBI" id="CHEBI:49883"/>
    </ligand>
</feature>
<evidence type="ECO:0000256" key="2">
    <source>
        <dbReference type="ARBA" id="ARBA00008169"/>
    </source>
</evidence>
<keyword evidence="14" id="KW-1185">Reference proteome</keyword>
<feature type="short sequence motif" description="Cx2C motif 2" evidence="10">
    <location>
        <begin position="294"/>
        <end position="297"/>
    </location>
</feature>
<keyword evidence="4 10" id="KW-0963">Cytoplasm</keyword>
<feature type="region of interest" description="Disordered" evidence="11">
    <location>
        <begin position="168"/>
        <end position="193"/>
    </location>
</feature>
<dbReference type="InterPro" id="IPR029063">
    <property type="entry name" value="SAM-dependent_MTases_sf"/>
</dbReference>
<feature type="binding site" evidence="10">
    <location>
        <position position="216"/>
    </location>
    <ligand>
        <name>[2Fe-2S] cluster</name>
        <dbReference type="ChEBI" id="CHEBI:190135"/>
    </ligand>
</feature>
<dbReference type="GO" id="GO:0009055">
    <property type="term" value="F:electron transfer activity"/>
    <property type="evidence" value="ECO:0007669"/>
    <property type="project" value="UniProtKB-UniRule"/>
</dbReference>
<keyword evidence="7 10" id="KW-0408">Iron</keyword>
<evidence type="ECO:0000256" key="7">
    <source>
        <dbReference type="ARBA" id="ARBA00023004"/>
    </source>
</evidence>
<organism evidence="13 14">
    <name type="scientific">Malassezia nana</name>
    <dbReference type="NCBI Taxonomy" id="180528"/>
    <lineage>
        <taxon>Eukaryota</taxon>
        <taxon>Fungi</taxon>
        <taxon>Dikarya</taxon>
        <taxon>Basidiomycota</taxon>
        <taxon>Ustilaginomycotina</taxon>
        <taxon>Malasseziomycetes</taxon>
        <taxon>Malasseziales</taxon>
        <taxon>Malasseziaceae</taxon>
        <taxon>Malassezia</taxon>
    </lineage>
</organism>
<keyword evidence="8 10" id="KW-0411">Iron-sulfur</keyword>
<proteinExistence type="inferred from homology"/>
<keyword evidence="6 10" id="KW-0479">Metal-binding</keyword>
<evidence type="ECO:0000256" key="4">
    <source>
        <dbReference type="ARBA" id="ARBA00022490"/>
    </source>
</evidence>
<evidence type="ECO:0000313" key="13">
    <source>
        <dbReference type="EMBL" id="WFD26882.1"/>
    </source>
</evidence>
<dbReference type="GO" id="GO:0016226">
    <property type="term" value="P:iron-sulfur cluster assembly"/>
    <property type="evidence" value="ECO:0007669"/>
    <property type="project" value="UniProtKB-UniRule"/>
</dbReference>
<dbReference type="HAMAP" id="MF_03115">
    <property type="entry name" value="Anamorsin"/>
    <property type="match status" value="1"/>
</dbReference>
<evidence type="ECO:0000313" key="14">
    <source>
        <dbReference type="Proteomes" id="UP001213623"/>
    </source>
</evidence>
<gene>
    <name evidence="13" type="primary">DRE2</name>
    <name evidence="13" type="ORF">MNAN1_001871</name>
</gene>
<comment type="cofactor">
    <cofactor evidence="1 10">
        <name>[4Fe-4S] cluster</name>
        <dbReference type="ChEBI" id="CHEBI:49883"/>
    </cofactor>
</comment>
<feature type="binding site" evidence="10">
    <location>
        <position position="297"/>
    </location>
    <ligand>
        <name>[4Fe-4S] cluster</name>
        <dbReference type="ChEBI" id="CHEBI:49883"/>
    </ligand>
</feature>
<reference evidence="13" key="1">
    <citation type="submission" date="2023-03" db="EMBL/GenBank/DDBJ databases">
        <title>Mating type loci evolution in Malassezia.</title>
        <authorList>
            <person name="Coelho M.A."/>
        </authorList>
    </citation>
    <scope>NUCLEOTIDE SEQUENCE</scope>
    <source>
        <strain evidence="13">CBS 9557</strain>
    </source>
</reference>
<dbReference type="GO" id="GO:0051537">
    <property type="term" value="F:2 iron, 2 sulfur cluster binding"/>
    <property type="evidence" value="ECO:0007669"/>
    <property type="project" value="UniProtKB-UniRule"/>
</dbReference>
<feature type="binding site" evidence="10">
    <location>
        <position position="283"/>
    </location>
    <ligand>
        <name>[4Fe-4S] cluster</name>
        <dbReference type="ChEBI" id="CHEBI:49883"/>
    </ligand>
</feature>
<comment type="similarity">
    <text evidence="2 10">Belongs to the anamorsin family.</text>
</comment>
<comment type="domain">
    <text evidence="10">The C-terminal domain binds 2 Fe-S clusters but is otherwise mostly in an intrinsically disordered conformation.</text>
</comment>
<evidence type="ECO:0000259" key="12">
    <source>
        <dbReference type="Pfam" id="PF05093"/>
    </source>
</evidence>
<evidence type="ECO:0000256" key="8">
    <source>
        <dbReference type="ARBA" id="ARBA00023014"/>
    </source>
</evidence>
<dbReference type="Pfam" id="PF05093">
    <property type="entry name" value="CIAPIN1"/>
    <property type="match status" value="1"/>
</dbReference>
<comment type="caution">
    <text evidence="10">Lacks conserved residue(s) required for the propagation of feature annotation.</text>
</comment>
<dbReference type="GO" id="GO:0046872">
    <property type="term" value="F:metal ion binding"/>
    <property type="evidence" value="ECO:0007669"/>
    <property type="project" value="UniProtKB-KW"/>
</dbReference>
<evidence type="ECO:0000256" key="3">
    <source>
        <dbReference type="ARBA" id="ARBA00022485"/>
    </source>
</evidence>
<feature type="short sequence motif" description="Cx2C motif 1" evidence="10">
    <location>
        <begin position="283"/>
        <end position="286"/>
    </location>
</feature>
<dbReference type="AlphaFoldDB" id="A0AAF0ERH1"/>
<comment type="subcellular location">
    <subcellularLocation>
        <location evidence="10">Cytoplasm</location>
    </subcellularLocation>
    <subcellularLocation>
        <location evidence="10">Mitochondrion intermembrane space</location>
    </subcellularLocation>
</comment>
<feature type="region of interest" description="Fe-S binding site B" evidence="10">
    <location>
        <begin position="283"/>
        <end position="297"/>
    </location>
</feature>
<comment type="cofactor">
    <cofactor evidence="10">
        <name>[2Fe-2S] cluster</name>
        <dbReference type="ChEBI" id="CHEBI:190135"/>
    </cofactor>
</comment>
<dbReference type="GO" id="GO:0051539">
    <property type="term" value="F:4 iron, 4 sulfur cluster binding"/>
    <property type="evidence" value="ECO:0007669"/>
    <property type="project" value="UniProtKB-KW"/>
</dbReference>
<dbReference type="GO" id="GO:0005758">
    <property type="term" value="C:mitochondrial intermembrane space"/>
    <property type="evidence" value="ECO:0007669"/>
    <property type="project" value="UniProtKB-SubCell"/>
</dbReference>
<dbReference type="Proteomes" id="UP001213623">
    <property type="component" value="Chromosome 3"/>
</dbReference>
<feature type="binding site" evidence="10">
    <location>
        <position position="294"/>
    </location>
    <ligand>
        <name>[4Fe-4S] cluster</name>
        <dbReference type="ChEBI" id="CHEBI:49883"/>
    </ligand>
</feature>
<keyword evidence="3 10" id="KW-0004">4Fe-4S</keyword>
<feature type="binding site" evidence="10">
    <location>
        <position position="219"/>
    </location>
    <ligand>
        <name>[2Fe-2S] cluster</name>
        <dbReference type="ChEBI" id="CHEBI:190135"/>
    </ligand>
</feature>
<accession>A0AAF0ERH1</accession>
<comment type="domain">
    <text evidence="10">The N-terminal domain has structural similarity with S-adenosyl-L-methionine-dependent methyltransferases, but does not bind S-adenosyl-L-methionine. It is required for correct assembly of the 2 Fe-S clusters.</text>
</comment>
<sequence length="321" mass="34628">MSTSTAASLTESPKVLLVGSLQAAKSGLYQETVQELQGKSLVLETEMIDRLTDTDYRPAANYFDQVFVMAPYEGTAWSTLLSKLNASSAPGAQLQATLVEEPTSDDAMARLRAEITIAGFISVTIQEPHVLRAVRPEASAVSLATETPVAAVPLRKKLGSDASQQKKASLWATQPESEIDPNSLLTDSDRMGPTAMKREDCTVDLSQPRSRRKRACKNCTCGLRELEEEEERNGTIVQLLESDVNGSAGDSRQEVTSTVKGPDGVERTVKRIQVDTRGATSSCGSCFLGDAFRCSTCPFLGMPAFEPGQKVEIPVSMDDDV</sequence>